<keyword evidence="7 8" id="KW-0472">Membrane</keyword>
<keyword evidence="4" id="KW-1003">Cell membrane</keyword>
<evidence type="ECO:0000256" key="8">
    <source>
        <dbReference type="SAM" id="Phobius"/>
    </source>
</evidence>
<keyword evidence="5 8" id="KW-0812">Transmembrane</keyword>
<keyword evidence="11" id="KW-1185">Reference proteome</keyword>
<evidence type="ECO:0000256" key="1">
    <source>
        <dbReference type="ARBA" id="ARBA00004651"/>
    </source>
</evidence>
<dbReference type="Proteomes" id="UP000217561">
    <property type="component" value="Unassembled WGS sequence"/>
</dbReference>
<gene>
    <name evidence="10" type="ORF">CKW00_10495</name>
</gene>
<dbReference type="SUPFAM" id="SSF103473">
    <property type="entry name" value="MFS general substrate transporter"/>
    <property type="match status" value="1"/>
</dbReference>
<dbReference type="InterPro" id="IPR011701">
    <property type="entry name" value="MFS"/>
</dbReference>
<evidence type="ECO:0000256" key="2">
    <source>
        <dbReference type="ARBA" id="ARBA00008335"/>
    </source>
</evidence>
<name>A0ABX4HPV1_9BACI</name>
<feature type="domain" description="Major facilitator superfamily (MFS) profile" evidence="9">
    <location>
        <begin position="38"/>
        <end position="417"/>
    </location>
</feature>
<dbReference type="Gene3D" id="1.20.1250.20">
    <property type="entry name" value="MFS general substrate transporter like domains"/>
    <property type="match status" value="1"/>
</dbReference>
<feature type="transmembrane region" description="Helical" evidence="8">
    <location>
        <begin position="282"/>
        <end position="300"/>
    </location>
</feature>
<dbReference type="PANTHER" id="PTHR43271:SF1">
    <property type="entry name" value="INNER MEMBRANE TRANSPORT PROTEIN YNFM"/>
    <property type="match status" value="1"/>
</dbReference>
<feature type="transmembrane region" description="Helical" evidence="8">
    <location>
        <begin position="103"/>
        <end position="119"/>
    </location>
</feature>
<feature type="transmembrane region" description="Helical" evidence="8">
    <location>
        <begin position="193"/>
        <end position="212"/>
    </location>
</feature>
<keyword evidence="3" id="KW-0813">Transport</keyword>
<organism evidence="10 11">
    <name type="scientific">Salimicrobium humidisoli</name>
    <dbReference type="NCBI Taxonomy" id="2029857"/>
    <lineage>
        <taxon>Bacteria</taxon>
        <taxon>Bacillati</taxon>
        <taxon>Bacillota</taxon>
        <taxon>Bacilli</taxon>
        <taxon>Bacillales</taxon>
        <taxon>Bacillaceae</taxon>
        <taxon>Salimicrobium</taxon>
    </lineage>
</organism>
<feature type="transmembrane region" description="Helical" evidence="8">
    <location>
        <begin position="76"/>
        <end position="96"/>
    </location>
</feature>
<evidence type="ECO:0000256" key="5">
    <source>
        <dbReference type="ARBA" id="ARBA00022692"/>
    </source>
</evidence>
<dbReference type="InterPro" id="IPR036259">
    <property type="entry name" value="MFS_trans_sf"/>
</dbReference>
<dbReference type="PROSITE" id="PS50850">
    <property type="entry name" value="MFS"/>
    <property type="match status" value="1"/>
</dbReference>
<dbReference type="EMBL" id="NSGH01000017">
    <property type="protein sequence ID" value="PBB05103.1"/>
    <property type="molecule type" value="Genomic_DNA"/>
</dbReference>
<evidence type="ECO:0000313" key="10">
    <source>
        <dbReference type="EMBL" id="PBB05103.1"/>
    </source>
</evidence>
<evidence type="ECO:0000256" key="6">
    <source>
        <dbReference type="ARBA" id="ARBA00022989"/>
    </source>
</evidence>
<accession>A0ABX4HPV1</accession>
<feature type="transmembrane region" description="Helical" evidence="8">
    <location>
        <begin position="241"/>
        <end position="262"/>
    </location>
</feature>
<dbReference type="CDD" id="cd17324">
    <property type="entry name" value="MFS_NepI_like"/>
    <property type="match status" value="1"/>
</dbReference>
<feature type="transmembrane region" description="Helical" evidence="8">
    <location>
        <begin position="125"/>
        <end position="149"/>
    </location>
</feature>
<feature type="transmembrane region" description="Helical" evidence="8">
    <location>
        <begin position="365"/>
        <end position="386"/>
    </location>
</feature>
<feature type="transmembrane region" description="Helical" evidence="8">
    <location>
        <begin position="35"/>
        <end position="56"/>
    </location>
</feature>
<protein>
    <submittedName>
        <fullName evidence="10">MFS transporter</fullName>
    </submittedName>
</protein>
<evidence type="ECO:0000256" key="4">
    <source>
        <dbReference type="ARBA" id="ARBA00022475"/>
    </source>
</evidence>
<evidence type="ECO:0000256" key="7">
    <source>
        <dbReference type="ARBA" id="ARBA00023136"/>
    </source>
</evidence>
<dbReference type="Pfam" id="PF07690">
    <property type="entry name" value="MFS_1"/>
    <property type="match status" value="2"/>
</dbReference>
<dbReference type="PANTHER" id="PTHR43271">
    <property type="entry name" value="BLL2771 PROTEIN"/>
    <property type="match status" value="1"/>
</dbReference>
<reference evidence="10 11" key="1">
    <citation type="submission" date="2017-08" db="EMBL/GenBank/DDBJ databases">
        <title>Salimicrobium alkalisoli sp. nov., isolated from saline alkaline soil.</title>
        <authorList>
            <person name="Zhang G."/>
            <person name="Xiong Q."/>
        </authorList>
    </citation>
    <scope>NUCLEOTIDE SEQUENCE [LARGE SCALE GENOMIC DNA]</scope>
    <source>
        <strain evidence="10 11">WN024</strain>
    </source>
</reference>
<dbReference type="InterPro" id="IPR020846">
    <property type="entry name" value="MFS_dom"/>
</dbReference>
<comment type="similarity">
    <text evidence="2">Belongs to the major facilitator superfamily.</text>
</comment>
<evidence type="ECO:0000313" key="11">
    <source>
        <dbReference type="Proteomes" id="UP000217561"/>
    </source>
</evidence>
<evidence type="ECO:0000256" key="3">
    <source>
        <dbReference type="ARBA" id="ARBA00022448"/>
    </source>
</evidence>
<proteinExistence type="inferred from homology"/>
<sequence>MVWKREETDTSKNLNKKGGMTLALQQPYTPKDRSFWQITLSLTLASFFIFASMYAVQPLFPVYVKEFNISISAASLSLSLTITGLIAGLIVLGFFSDRHGRTSFIKASVAGATIPFLIIPWTDSFFLLLCLRFIQGVALAGLPAAALAYLHEEIDRGSVHVATALYISSNALGGMAGRVMAGTMTDFFSWHTYFYMLGGLGTVMFLLMLRLLPASRFFESSELSFRHDLHGFSYHLRNPRLLLIFGLGIIFQTSFTGVWTYLPFHLQEAPFFLSLATISLFYFAYGLGVVGSPLAGWLAGHFPLSSVRLTGIFVLCIGIFLMLFDAVWIISIGLALLCLGFFTAHSLTASSIGDLVTHHKGSASSLYLVSYYIGVVTGSSMLGPLYNSQGWPGLMIFLALLPLIYIVIVRSTVKTGN</sequence>
<keyword evidence="6 8" id="KW-1133">Transmembrane helix</keyword>
<feature type="transmembrane region" description="Helical" evidence="8">
    <location>
        <begin position="393"/>
        <end position="413"/>
    </location>
</feature>
<feature type="transmembrane region" description="Helical" evidence="8">
    <location>
        <begin position="312"/>
        <end position="345"/>
    </location>
</feature>
<evidence type="ECO:0000259" key="9">
    <source>
        <dbReference type="PROSITE" id="PS50850"/>
    </source>
</evidence>
<comment type="subcellular location">
    <subcellularLocation>
        <location evidence="1">Cell membrane</location>
        <topology evidence="1">Multi-pass membrane protein</topology>
    </subcellularLocation>
</comment>
<dbReference type="RefSeq" id="WP_095822520.1">
    <property type="nucleotide sequence ID" value="NZ_NSGH01000017.1"/>
</dbReference>
<feature type="transmembrane region" description="Helical" evidence="8">
    <location>
        <begin position="161"/>
        <end position="181"/>
    </location>
</feature>
<comment type="caution">
    <text evidence="10">The sequence shown here is derived from an EMBL/GenBank/DDBJ whole genome shotgun (WGS) entry which is preliminary data.</text>
</comment>